<dbReference type="PANTHER" id="PTHR24198:SF165">
    <property type="entry name" value="ANKYRIN REPEAT-CONTAINING PROTEIN-RELATED"/>
    <property type="match status" value="1"/>
</dbReference>
<evidence type="ECO:0000313" key="5">
    <source>
        <dbReference type="Proteomes" id="UP000327118"/>
    </source>
</evidence>
<feature type="repeat" description="ANK" evidence="3">
    <location>
        <begin position="181"/>
        <end position="210"/>
    </location>
</feature>
<evidence type="ECO:0000256" key="1">
    <source>
        <dbReference type="ARBA" id="ARBA00022737"/>
    </source>
</evidence>
<dbReference type="PANTHER" id="PTHR24198">
    <property type="entry name" value="ANKYRIN REPEAT AND PROTEIN KINASE DOMAIN-CONTAINING PROTEIN"/>
    <property type="match status" value="1"/>
</dbReference>
<dbReference type="InterPro" id="IPR002110">
    <property type="entry name" value="Ankyrin_rpt"/>
</dbReference>
<dbReference type="PROSITE" id="PS50297">
    <property type="entry name" value="ANK_REP_REGION"/>
    <property type="match status" value="1"/>
</dbReference>
<dbReference type="OrthoDB" id="426293at2759"/>
<evidence type="ECO:0000256" key="2">
    <source>
        <dbReference type="ARBA" id="ARBA00023043"/>
    </source>
</evidence>
<organism evidence="4 5">
    <name type="scientific">Aspergillus coremiiformis</name>
    <dbReference type="NCBI Taxonomy" id="138285"/>
    <lineage>
        <taxon>Eukaryota</taxon>
        <taxon>Fungi</taxon>
        <taxon>Dikarya</taxon>
        <taxon>Ascomycota</taxon>
        <taxon>Pezizomycotina</taxon>
        <taxon>Eurotiomycetes</taxon>
        <taxon>Eurotiomycetidae</taxon>
        <taxon>Eurotiales</taxon>
        <taxon>Aspergillaceae</taxon>
        <taxon>Aspergillus</taxon>
        <taxon>Aspergillus subgen. Circumdati</taxon>
    </lineage>
</organism>
<dbReference type="SMART" id="SM00248">
    <property type="entry name" value="ANK"/>
    <property type="match status" value="4"/>
</dbReference>
<dbReference type="EMBL" id="ML739137">
    <property type="protein sequence ID" value="KAE8352235.1"/>
    <property type="molecule type" value="Genomic_DNA"/>
</dbReference>
<protein>
    <submittedName>
        <fullName evidence="4">Putative ankyrin repeat-containing protein</fullName>
    </submittedName>
</protein>
<keyword evidence="5" id="KW-1185">Reference proteome</keyword>
<keyword evidence="1" id="KW-0677">Repeat</keyword>
<dbReference type="Proteomes" id="UP000327118">
    <property type="component" value="Unassembled WGS sequence"/>
</dbReference>
<keyword evidence="2 3" id="KW-0040">ANK repeat</keyword>
<dbReference type="AlphaFoldDB" id="A0A5N6Z3L2"/>
<dbReference type="PROSITE" id="PS50088">
    <property type="entry name" value="ANK_REPEAT"/>
    <property type="match status" value="1"/>
</dbReference>
<evidence type="ECO:0000256" key="3">
    <source>
        <dbReference type="PROSITE-ProRule" id="PRU00023"/>
    </source>
</evidence>
<name>A0A5N6Z3L2_9EURO</name>
<dbReference type="Pfam" id="PF12796">
    <property type="entry name" value="Ank_2"/>
    <property type="match status" value="1"/>
</dbReference>
<proteinExistence type="predicted"/>
<evidence type="ECO:0000313" key="4">
    <source>
        <dbReference type="EMBL" id="KAE8352235.1"/>
    </source>
</evidence>
<sequence>MEDLTRDLSFAIQDGKIDKVATLLNDGALMITEQFVLATQMKLYDVLKMFLDHGWDINADFTPLIPSALVYTFEDTTLLTWFLDHGADPNKRCRLRDCTPLSYAVQTAPFEAIETLFRSGGSAAQGQLLHYAALRKGTDSLAVLEYIYNKNPDANALNVNKLLDQDCPGDFAINLGAGLGTPLHYAALTGSLDSVQFLMEKGGDPWLLDPYLQTALDLATYANHEQVVQFLRSLRNSRMPHREQQESNLE</sequence>
<accession>A0A5N6Z3L2</accession>
<dbReference type="InterPro" id="IPR036770">
    <property type="entry name" value="Ankyrin_rpt-contain_sf"/>
</dbReference>
<gene>
    <name evidence="4" type="ORF">BDV28DRAFT_149211</name>
</gene>
<dbReference type="Gene3D" id="1.25.40.20">
    <property type="entry name" value="Ankyrin repeat-containing domain"/>
    <property type="match status" value="2"/>
</dbReference>
<reference evidence="5" key="1">
    <citation type="submission" date="2019-04" db="EMBL/GenBank/DDBJ databases">
        <title>Friends and foes A comparative genomics studyof 23 Aspergillus species from section Flavi.</title>
        <authorList>
            <consortium name="DOE Joint Genome Institute"/>
            <person name="Kjaerbolling I."/>
            <person name="Vesth T."/>
            <person name="Frisvad J.C."/>
            <person name="Nybo J.L."/>
            <person name="Theobald S."/>
            <person name="Kildgaard S."/>
            <person name="Isbrandt T."/>
            <person name="Kuo A."/>
            <person name="Sato A."/>
            <person name="Lyhne E.K."/>
            <person name="Kogle M.E."/>
            <person name="Wiebenga A."/>
            <person name="Kun R.S."/>
            <person name="Lubbers R.J."/>
            <person name="Makela M.R."/>
            <person name="Barry K."/>
            <person name="Chovatia M."/>
            <person name="Clum A."/>
            <person name="Daum C."/>
            <person name="Haridas S."/>
            <person name="He G."/>
            <person name="LaButti K."/>
            <person name="Lipzen A."/>
            <person name="Mondo S."/>
            <person name="Riley R."/>
            <person name="Salamov A."/>
            <person name="Simmons B.A."/>
            <person name="Magnuson J.K."/>
            <person name="Henrissat B."/>
            <person name="Mortensen U.H."/>
            <person name="Larsen T.O."/>
            <person name="Devries R.P."/>
            <person name="Grigoriev I.V."/>
            <person name="Machida M."/>
            <person name="Baker S.E."/>
            <person name="Andersen M.R."/>
        </authorList>
    </citation>
    <scope>NUCLEOTIDE SEQUENCE [LARGE SCALE GENOMIC DNA]</scope>
    <source>
        <strain evidence="5">CBS 553.77</strain>
    </source>
</reference>
<dbReference type="SUPFAM" id="SSF48403">
    <property type="entry name" value="Ankyrin repeat"/>
    <property type="match status" value="1"/>
</dbReference>